<gene>
    <name evidence="1" type="ORF">COO91_03517</name>
</gene>
<evidence type="ECO:0000313" key="1">
    <source>
        <dbReference type="EMBL" id="AUB37572.1"/>
    </source>
</evidence>
<reference evidence="1 2" key="1">
    <citation type="submission" date="2017-11" db="EMBL/GenBank/DDBJ databases">
        <title>Complete genome of a free-living desiccation-tolerant cyanobacterium and its photosynthetic adaptation to extreme terrestrial habitat.</title>
        <authorList>
            <person name="Shang J."/>
        </authorList>
    </citation>
    <scope>NUCLEOTIDE SEQUENCE [LARGE SCALE GENOMIC DNA]</scope>
    <source>
        <strain evidence="1 2">CCNUN1</strain>
    </source>
</reference>
<proteinExistence type="predicted"/>
<dbReference type="KEGG" id="nfl:COO91_03517"/>
<dbReference type="AlphaFoldDB" id="A0A2K8SQ33"/>
<evidence type="ECO:0000313" key="2">
    <source>
        <dbReference type="Proteomes" id="UP000232003"/>
    </source>
</evidence>
<dbReference type="Proteomes" id="UP000232003">
    <property type="component" value="Chromosome"/>
</dbReference>
<sequence length="65" mass="7404">MRTNTELWSATPHKFSETTIAYSALAKENNNSLEENIRNSIFPGIGVTTKECIWQQVSPLYELMV</sequence>
<keyword evidence="2" id="KW-1185">Reference proteome</keyword>
<accession>A0A2K8SQ33</accession>
<organism evidence="1 2">
    <name type="scientific">Nostoc flagelliforme CCNUN1</name>
    <dbReference type="NCBI Taxonomy" id="2038116"/>
    <lineage>
        <taxon>Bacteria</taxon>
        <taxon>Bacillati</taxon>
        <taxon>Cyanobacteriota</taxon>
        <taxon>Cyanophyceae</taxon>
        <taxon>Nostocales</taxon>
        <taxon>Nostocaceae</taxon>
        <taxon>Nostoc</taxon>
    </lineage>
</organism>
<name>A0A2K8SQ33_9NOSO</name>
<dbReference type="EMBL" id="CP024785">
    <property type="protein sequence ID" value="AUB37572.1"/>
    <property type="molecule type" value="Genomic_DNA"/>
</dbReference>
<protein>
    <submittedName>
        <fullName evidence="1">Uncharacterized protein</fullName>
    </submittedName>
</protein>